<evidence type="ECO:0000313" key="1">
    <source>
        <dbReference type="EMBL" id="KZC04273.1"/>
    </source>
</evidence>
<keyword evidence="2" id="KW-1185">Reference proteome</keyword>
<organism evidence="1 2">
    <name type="scientific">Dufourea novaeangliae</name>
    <name type="common">Sweat bee</name>
    <dbReference type="NCBI Taxonomy" id="178035"/>
    <lineage>
        <taxon>Eukaryota</taxon>
        <taxon>Metazoa</taxon>
        <taxon>Ecdysozoa</taxon>
        <taxon>Arthropoda</taxon>
        <taxon>Hexapoda</taxon>
        <taxon>Insecta</taxon>
        <taxon>Pterygota</taxon>
        <taxon>Neoptera</taxon>
        <taxon>Endopterygota</taxon>
        <taxon>Hymenoptera</taxon>
        <taxon>Apocrita</taxon>
        <taxon>Aculeata</taxon>
        <taxon>Apoidea</taxon>
        <taxon>Anthophila</taxon>
        <taxon>Halictidae</taxon>
        <taxon>Rophitinae</taxon>
        <taxon>Dufourea</taxon>
    </lineage>
</organism>
<evidence type="ECO:0000313" key="2">
    <source>
        <dbReference type="Proteomes" id="UP000076502"/>
    </source>
</evidence>
<proteinExistence type="predicted"/>
<gene>
    <name evidence="1" type="ORF">WN55_02162</name>
</gene>
<dbReference type="Proteomes" id="UP000076502">
    <property type="component" value="Unassembled WGS sequence"/>
</dbReference>
<dbReference type="AlphaFoldDB" id="A0A154NXE3"/>
<reference evidence="1 2" key="1">
    <citation type="submission" date="2015-07" db="EMBL/GenBank/DDBJ databases">
        <title>The genome of Dufourea novaeangliae.</title>
        <authorList>
            <person name="Pan H."/>
            <person name="Kapheim K."/>
        </authorList>
    </citation>
    <scope>NUCLEOTIDE SEQUENCE [LARGE SCALE GENOMIC DNA]</scope>
    <source>
        <strain evidence="1">0120121106</strain>
        <tissue evidence="1">Whole body</tissue>
    </source>
</reference>
<sequence length="59" mass="6942">MNIKCLKRYKAVFFVDRLKGPKLSFGQAAKAHRKSKAFVQKWVQLFKEIGNIDNFLERV</sequence>
<evidence type="ECO:0008006" key="3">
    <source>
        <dbReference type="Google" id="ProtNLM"/>
    </source>
</evidence>
<name>A0A154NXE3_DUFNO</name>
<dbReference type="STRING" id="178035.A0A154NXE3"/>
<accession>A0A154NXE3</accession>
<protein>
    <recommendedName>
        <fullName evidence="3">Mos1 transposase HTH domain-containing protein</fullName>
    </recommendedName>
</protein>
<dbReference type="EMBL" id="KQ434777">
    <property type="protein sequence ID" value="KZC04273.1"/>
    <property type="molecule type" value="Genomic_DNA"/>
</dbReference>